<evidence type="ECO:0000313" key="3">
    <source>
        <dbReference type="EMBL" id="KAK8018076.1"/>
    </source>
</evidence>
<proteinExistence type="predicted"/>
<accession>A0ABR1RSY7</accession>
<feature type="region of interest" description="Disordered" evidence="1">
    <location>
        <begin position="103"/>
        <end position="123"/>
    </location>
</feature>
<evidence type="ECO:0000256" key="1">
    <source>
        <dbReference type="SAM" id="MobiDB-lite"/>
    </source>
</evidence>
<evidence type="ECO:0000259" key="2">
    <source>
        <dbReference type="Pfam" id="PF24086"/>
    </source>
</evidence>
<keyword evidence="4" id="KW-1185">Reference proteome</keyword>
<dbReference type="EMBL" id="JAQQWI010000010">
    <property type="protein sequence ID" value="KAK8018076.1"/>
    <property type="molecule type" value="Genomic_DNA"/>
</dbReference>
<feature type="domain" description="DUF7371" evidence="2">
    <location>
        <begin position="128"/>
        <end position="308"/>
    </location>
</feature>
<feature type="compositionally biased region" description="Low complexity" evidence="1">
    <location>
        <begin position="1"/>
        <end position="72"/>
    </location>
</feature>
<name>A0ABR1RSY7_9PEZI</name>
<dbReference type="Proteomes" id="UP001396898">
    <property type="component" value="Unassembled WGS sequence"/>
</dbReference>
<dbReference type="InterPro" id="IPR055795">
    <property type="entry name" value="DUF7371"/>
</dbReference>
<comment type="caution">
    <text evidence="3">The sequence shown here is derived from an EMBL/GenBank/DDBJ whole genome shotgun (WGS) entry which is preliminary data.</text>
</comment>
<evidence type="ECO:0000313" key="4">
    <source>
        <dbReference type="Proteomes" id="UP001396898"/>
    </source>
</evidence>
<protein>
    <recommendedName>
        <fullName evidence="2">DUF7371 domain-containing protein</fullName>
    </recommendedName>
</protein>
<dbReference type="Pfam" id="PF24086">
    <property type="entry name" value="DUF7371"/>
    <property type="match status" value="1"/>
</dbReference>
<reference evidence="3 4" key="1">
    <citation type="submission" date="2023-01" db="EMBL/GenBank/DDBJ databases">
        <title>Analysis of 21 Apiospora genomes using comparative genomics revels a genus with tremendous synthesis potential of carbohydrate active enzymes and secondary metabolites.</title>
        <authorList>
            <person name="Sorensen T."/>
        </authorList>
    </citation>
    <scope>NUCLEOTIDE SEQUENCE [LARGE SCALE GENOMIC DNA]</scope>
    <source>
        <strain evidence="3 4">CBS 20057</strain>
    </source>
</reference>
<sequence length="331" mass="35356">MSLSTTSESSLSSSSVVTSDSSSIPTTTTSLTQSSQSTSISSSSQAPFTNSSTVATQSSSTSSAMNLTTATAPTPSLGLTQMALQTPNPTAGLTMATVPSPVLIPAQPSDDGSGPSKRAPSCGNLADSGNFTFDFQDIKRLMRGARTEPHDPRPMPFLSPYHRFWFSDGIEAANSQSSGKLVLQYLQPAMDMDDGTNMSAIFSTGPKQTTECLAFDFYSIRLGCSSAESECIFTLKGLRLDAEVAAEVVHVPACPSSDCSLKHVPVINFTSLTSVAISLKAQDEDQMWWADELALGWSNNDCEQAACRSQVHDTIRSRDWMVAGKKWRRGM</sequence>
<gene>
    <name evidence="3" type="ORF">PG991_007266</name>
</gene>
<organism evidence="3 4">
    <name type="scientific">Apiospora marii</name>
    <dbReference type="NCBI Taxonomy" id="335849"/>
    <lineage>
        <taxon>Eukaryota</taxon>
        <taxon>Fungi</taxon>
        <taxon>Dikarya</taxon>
        <taxon>Ascomycota</taxon>
        <taxon>Pezizomycotina</taxon>
        <taxon>Sordariomycetes</taxon>
        <taxon>Xylariomycetidae</taxon>
        <taxon>Amphisphaeriales</taxon>
        <taxon>Apiosporaceae</taxon>
        <taxon>Apiospora</taxon>
    </lineage>
</organism>
<feature type="region of interest" description="Disordered" evidence="1">
    <location>
        <begin position="1"/>
        <end position="74"/>
    </location>
</feature>